<dbReference type="Gene3D" id="2.60.120.200">
    <property type="match status" value="1"/>
</dbReference>
<dbReference type="GO" id="GO:0016020">
    <property type="term" value="C:membrane"/>
    <property type="evidence" value="ECO:0007669"/>
    <property type="project" value="InterPro"/>
</dbReference>
<dbReference type="InterPro" id="IPR000998">
    <property type="entry name" value="MAM_dom"/>
</dbReference>
<keyword evidence="3" id="KW-1185">Reference proteome</keyword>
<gene>
    <name evidence="2" type="ORF">K0M31_019602</name>
</gene>
<dbReference type="SUPFAM" id="SSF49899">
    <property type="entry name" value="Concanavalin A-like lectins/glucanases"/>
    <property type="match status" value="1"/>
</dbReference>
<dbReference type="InterPro" id="IPR013320">
    <property type="entry name" value="ConA-like_dom_sf"/>
</dbReference>
<evidence type="ECO:0000313" key="2">
    <source>
        <dbReference type="EMBL" id="KAK1129901.1"/>
    </source>
</evidence>
<comment type="caution">
    <text evidence="2">The sequence shown here is derived from an EMBL/GenBank/DDBJ whole genome shotgun (WGS) entry which is preliminary data.</text>
</comment>
<evidence type="ECO:0000259" key="1">
    <source>
        <dbReference type="PROSITE" id="PS50060"/>
    </source>
</evidence>
<dbReference type="Pfam" id="PF00629">
    <property type="entry name" value="MAM"/>
    <property type="match status" value="1"/>
</dbReference>
<dbReference type="PROSITE" id="PS50060">
    <property type="entry name" value="MAM_2"/>
    <property type="match status" value="1"/>
</dbReference>
<feature type="domain" description="MAM" evidence="1">
    <location>
        <begin position="14"/>
        <end position="107"/>
    </location>
</feature>
<dbReference type="Proteomes" id="UP001177670">
    <property type="component" value="Unassembled WGS sequence"/>
</dbReference>
<protein>
    <recommendedName>
        <fullName evidence="1">MAM domain-containing protein</fullName>
    </recommendedName>
</protein>
<proteinExistence type="predicted"/>
<dbReference type="AlphaFoldDB" id="A0AA40KRB1"/>
<accession>A0AA40KRB1</accession>
<organism evidence="2 3">
    <name type="scientific">Melipona bicolor</name>
    <dbReference type="NCBI Taxonomy" id="60889"/>
    <lineage>
        <taxon>Eukaryota</taxon>
        <taxon>Metazoa</taxon>
        <taxon>Ecdysozoa</taxon>
        <taxon>Arthropoda</taxon>
        <taxon>Hexapoda</taxon>
        <taxon>Insecta</taxon>
        <taxon>Pterygota</taxon>
        <taxon>Neoptera</taxon>
        <taxon>Endopterygota</taxon>
        <taxon>Hymenoptera</taxon>
        <taxon>Apocrita</taxon>
        <taxon>Aculeata</taxon>
        <taxon>Apoidea</taxon>
        <taxon>Anthophila</taxon>
        <taxon>Apidae</taxon>
        <taxon>Melipona</taxon>
    </lineage>
</organism>
<sequence>MFVALPQVAVSTPRDCTFEVDECDWINSRDPDRVEWERVSVQALNPRNQRKPYSNGYTVNRRNEYFLGLGRPRGGPRSSGGGTAQLVSREMKGSEEPLCVTFWYFMFESFIDSTGPSLGLCLVVSHLISS</sequence>
<dbReference type="EMBL" id="JAHYIQ010000008">
    <property type="protein sequence ID" value="KAK1129901.1"/>
    <property type="molecule type" value="Genomic_DNA"/>
</dbReference>
<evidence type="ECO:0000313" key="3">
    <source>
        <dbReference type="Proteomes" id="UP001177670"/>
    </source>
</evidence>
<reference evidence="2" key="1">
    <citation type="submission" date="2021-10" db="EMBL/GenBank/DDBJ databases">
        <title>Melipona bicolor Genome sequencing and assembly.</title>
        <authorList>
            <person name="Araujo N.S."/>
            <person name="Arias M.C."/>
        </authorList>
    </citation>
    <scope>NUCLEOTIDE SEQUENCE</scope>
    <source>
        <strain evidence="2">USP_2M_L1-L4_2017</strain>
        <tissue evidence="2">Whole body</tissue>
    </source>
</reference>
<name>A0AA40KRB1_9HYME</name>